<keyword evidence="6" id="KW-0460">Magnesium</keyword>
<dbReference type="InterPro" id="IPR050793">
    <property type="entry name" value="CMP-NeuNAc_synthase"/>
</dbReference>
<evidence type="ECO:0000256" key="6">
    <source>
        <dbReference type="ARBA" id="ARBA00022842"/>
    </source>
</evidence>
<keyword evidence="5" id="KW-0378">Hydrolase</keyword>
<name>A0ABW7GQU9_9BURK</name>
<comment type="similarity">
    <text evidence="2">Belongs to the KdsC family.</text>
</comment>
<evidence type="ECO:0000313" key="7">
    <source>
        <dbReference type="EMBL" id="MFG6464335.1"/>
    </source>
</evidence>
<evidence type="ECO:0000256" key="2">
    <source>
        <dbReference type="ARBA" id="ARBA00005893"/>
    </source>
</evidence>
<evidence type="ECO:0000256" key="5">
    <source>
        <dbReference type="ARBA" id="ARBA00022801"/>
    </source>
</evidence>
<dbReference type="InterPro" id="IPR010023">
    <property type="entry name" value="KdsC_fam"/>
</dbReference>
<dbReference type="Gene3D" id="3.40.50.1000">
    <property type="entry name" value="HAD superfamily/HAD-like"/>
    <property type="match status" value="1"/>
</dbReference>
<dbReference type="EMBL" id="JBIGHX010000009">
    <property type="protein sequence ID" value="MFG6464335.1"/>
    <property type="molecule type" value="Genomic_DNA"/>
</dbReference>
<evidence type="ECO:0000313" key="8">
    <source>
        <dbReference type="Proteomes" id="UP001606302"/>
    </source>
</evidence>
<sequence>MAALDFPPELLVKAQGSGLAVKLALFSVDGVLTDGRLHVDANGEAMTTFSLQDGQGLALLPQAGITPVLLCRRDSPGLRRLAAHLGVARVLYGVDDTLAAATPLLAECGAQWGEVAAIGSDWPDLPLLSRAGFACAPAGAHAEVRGVAHHVTAAPAGCGAAREFCDLLLMAAGRYERLLHAHHDAPHGDRP</sequence>
<reference evidence="7 8" key="1">
    <citation type="submission" date="2024-08" db="EMBL/GenBank/DDBJ databases">
        <authorList>
            <person name="Lu H."/>
        </authorList>
    </citation>
    <scope>NUCLEOTIDE SEQUENCE [LARGE SCALE GENOMIC DNA]</scope>
    <source>
        <strain evidence="7 8">DXS20W</strain>
    </source>
</reference>
<dbReference type="SUPFAM" id="SSF56784">
    <property type="entry name" value="HAD-like"/>
    <property type="match status" value="1"/>
</dbReference>
<dbReference type="InterPro" id="IPR036412">
    <property type="entry name" value="HAD-like_sf"/>
</dbReference>
<dbReference type="PANTHER" id="PTHR21485:SF3">
    <property type="entry name" value="N-ACYLNEURAMINATE CYTIDYLYLTRANSFERASE"/>
    <property type="match status" value="1"/>
</dbReference>
<gene>
    <name evidence="7" type="ORF">ACG04Q_22390</name>
</gene>
<comment type="caution">
    <text evidence="7">The sequence shown here is derived from an EMBL/GenBank/DDBJ whole genome shotgun (WGS) entry which is preliminary data.</text>
</comment>
<dbReference type="PANTHER" id="PTHR21485">
    <property type="entry name" value="HAD SUPERFAMILY MEMBERS CMAS AND KDSC"/>
    <property type="match status" value="1"/>
</dbReference>
<evidence type="ECO:0000256" key="4">
    <source>
        <dbReference type="ARBA" id="ARBA00022723"/>
    </source>
</evidence>
<dbReference type="InterPro" id="IPR023214">
    <property type="entry name" value="HAD_sf"/>
</dbReference>
<keyword evidence="4" id="KW-0479">Metal-binding</keyword>
<dbReference type="RefSeq" id="WP_394513709.1">
    <property type="nucleotide sequence ID" value="NZ_JBIGHX010000009.1"/>
</dbReference>
<dbReference type="PIRSF" id="PIRSF006118">
    <property type="entry name" value="KDO8-P_Ptase"/>
    <property type="match status" value="1"/>
</dbReference>
<accession>A0ABW7GQU9</accession>
<keyword evidence="8" id="KW-1185">Reference proteome</keyword>
<comment type="cofactor">
    <cofactor evidence="1">
        <name>Mg(2+)</name>
        <dbReference type="ChEBI" id="CHEBI:18420"/>
    </cofactor>
</comment>
<evidence type="ECO:0000256" key="1">
    <source>
        <dbReference type="ARBA" id="ARBA00001946"/>
    </source>
</evidence>
<evidence type="ECO:0000256" key="3">
    <source>
        <dbReference type="ARBA" id="ARBA00011881"/>
    </source>
</evidence>
<proteinExistence type="inferred from homology"/>
<dbReference type="Proteomes" id="UP001606302">
    <property type="component" value="Unassembled WGS sequence"/>
</dbReference>
<comment type="subunit">
    <text evidence="3">Homotetramer.</text>
</comment>
<organism evidence="7 8">
    <name type="scientific">Pelomonas lactea</name>
    <dbReference type="NCBI Taxonomy" id="3299030"/>
    <lineage>
        <taxon>Bacteria</taxon>
        <taxon>Pseudomonadati</taxon>
        <taxon>Pseudomonadota</taxon>
        <taxon>Betaproteobacteria</taxon>
        <taxon>Burkholderiales</taxon>
        <taxon>Sphaerotilaceae</taxon>
        <taxon>Roseateles</taxon>
    </lineage>
</organism>
<protein>
    <submittedName>
        <fullName evidence="7">KdsC family phosphatase</fullName>
    </submittedName>
</protein>